<feature type="region of interest" description="Disordered" evidence="1">
    <location>
        <begin position="417"/>
        <end position="511"/>
    </location>
</feature>
<feature type="region of interest" description="Disordered" evidence="1">
    <location>
        <begin position="1"/>
        <end position="24"/>
    </location>
</feature>
<evidence type="ECO:0000256" key="1">
    <source>
        <dbReference type="SAM" id="MobiDB-lite"/>
    </source>
</evidence>
<evidence type="ECO:0000313" key="3">
    <source>
        <dbReference type="EMBL" id="KNE66260.1"/>
    </source>
</evidence>
<feature type="transmembrane region" description="Helical" evidence="2">
    <location>
        <begin position="53"/>
        <end position="76"/>
    </location>
</feature>
<feature type="transmembrane region" description="Helical" evidence="2">
    <location>
        <begin position="208"/>
        <end position="231"/>
    </location>
</feature>
<organism evidence="3 4">
    <name type="scientific">Allomyces macrogynus (strain ATCC 38327)</name>
    <name type="common">Allomyces javanicus var. macrogynus</name>
    <dbReference type="NCBI Taxonomy" id="578462"/>
    <lineage>
        <taxon>Eukaryota</taxon>
        <taxon>Fungi</taxon>
        <taxon>Fungi incertae sedis</taxon>
        <taxon>Blastocladiomycota</taxon>
        <taxon>Blastocladiomycetes</taxon>
        <taxon>Blastocladiales</taxon>
        <taxon>Blastocladiaceae</taxon>
        <taxon>Allomyces</taxon>
    </lineage>
</organism>
<dbReference type="Proteomes" id="UP000054350">
    <property type="component" value="Unassembled WGS sequence"/>
</dbReference>
<dbReference type="EMBL" id="GG745349">
    <property type="protein sequence ID" value="KNE66260.1"/>
    <property type="molecule type" value="Genomic_DNA"/>
</dbReference>
<dbReference type="AlphaFoldDB" id="A0A0L0SV47"/>
<feature type="compositionally biased region" description="Acidic residues" evidence="1">
    <location>
        <begin position="488"/>
        <end position="500"/>
    </location>
</feature>
<accession>A0A0L0SV47</accession>
<evidence type="ECO:0000256" key="2">
    <source>
        <dbReference type="SAM" id="Phobius"/>
    </source>
</evidence>
<reference evidence="4" key="2">
    <citation type="submission" date="2009-11" db="EMBL/GenBank/DDBJ databases">
        <title>The Genome Sequence of Allomyces macrogynus strain ATCC 38327.</title>
        <authorList>
            <consortium name="The Broad Institute Genome Sequencing Platform"/>
            <person name="Russ C."/>
            <person name="Cuomo C."/>
            <person name="Shea T."/>
            <person name="Young S.K."/>
            <person name="Zeng Q."/>
            <person name="Koehrsen M."/>
            <person name="Haas B."/>
            <person name="Borodovsky M."/>
            <person name="Guigo R."/>
            <person name="Alvarado L."/>
            <person name="Berlin A."/>
            <person name="Borenstein D."/>
            <person name="Chen Z."/>
            <person name="Engels R."/>
            <person name="Freedman E."/>
            <person name="Gellesch M."/>
            <person name="Goldberg J."/>
            <person name="Griggs A."/>
            <person name="Gujja S."/>
            <person name="Heiman D."/>
            <person name="Hepburn T."/>
            <person name="Howarth C."/>
            <person name="Jen D."/>
            <person name="Larson L."/>
            <person name="Lewis B."/>
            <person name="Mehta T."/>
            <person name="Park D."/>
            <person name="Pearson M."/>
            <person name="Roberts A."/>
            <person name="Saif S."/>
            <person name="Shenoy N."/>
            <person name="Sisk P."/>
            <person name="Stolte C."/>
            <person name="Sykes S."/>
            <person name="Walk T."/>
            <person name="White J."/>
            <person name="Yandava C."/>
            <person name="Burger G."/>
            <person name="Gray M.W."/>
            <person name="Holland P.W.H."/>
            <person name="King N."/>
            <person name="Lang F.B.F."/>
            <person name="Roger A.J."/>
            <person name="Ruiz-Trillo I."/>
            <person name="Lander E."/>
            <person name="Nusbaum C."/>
        </authorList>
    </citation>
    <scope>NUCLEOTIDE SEQUENCE [LARGE SCALE GENOMIC DNA]</scope>
    <source>
        <strain evidence="4">ATCC 38327</strain>
    </source>
</reference>
<evidence type="ECO:0000313" key="4">
    <source>
        <dbReference type="Proteomes" id="UP000054350"/>
    </source>
</evidence>
<feature type="transmembrane region" description="Helical" evidence="2">
    <location>
        <begin position="301"/>
        <end position="326"/>
    </location>
</feature>
<keyword evidence="4" id="KW-1185">Reference proteome</keyword>
<feature type="transmembrane region" description="Helical" evidence="2">
    <location>
        <begin position="258"/>
        <end position="280"/>
    </location>
</feature>
<feature type="compositionally biased region" description="Acidic residues" evidence="1">
    <location>
        <begin position="425"/>
        <end position="440"/>
    </location>
</feature>
<feature type="compositionally biased region" description="Low complexity" evidence="1">
    <location>
        <begin position="460"/>
        <end position="473"/>
    </location>
</feature>
<proteinExistence type="predicted"/>
<protein>
    <submittedName>
        <fullName evidence="3">Uncharacterized protein</fullName>
    </submittedName>
</protein>
<gene>
    <name evidence="3" type="ORF">AMAG_10497</name>
</gene>
<name>A0A0L0SV47_ALLM3</name>
<reference evidence="3 4" key="1">
    <citation type="submission" date="2009-11" db="EMBL/GenBank/DDBJ databases">
        <title>Annotation of Allomyces macrogynus ATCC 38327.</title>
        <authorList>
            <consortium name="The Broad Institute Genome Sequencing Platform"/>
            <person name="Russ C."/>
            <person name="Cuomo C."/>
            <person name="Burger G."/>
            <person name="Gray M.W."/>
            <person name="Holland P.W.H."/>
            <person name="King N."/>
            <person name="Lang F.B.F."/>
            <person name="Roger A.J."/>
            <person name="Ruiz-Trillo I."/>
            <person name="Young S.K."/>
            <person name="Zeng Q."/>
            <person name="Gargeya S."/>
            <person name="Fitzgerald M."/>
            <person name="Haas B."/>
            <person name="Abouelleil A."/>
            <person name="Alvarado L."/>
            <person name="Arachchi H.M."/>
            <person name="Berlin A."/>
            <person name="Chapman S.B."/>
            <person name="Gearin G."/>
            <person name="Goldberg J."/>
            <person name="Griggs A."/>
            <person name="Gujja S."/>
            <person name="Hansen M."/>
            <person name="Heiman D."/>
            <person name="Howarth C."/>
            <person name="Larimer J."/>
            <person name="Lui A."/>
            <person name="MacDonald P.J.P."/>
            <person name="McCowen C."/>
            <person name="Montmayeur A."/>
            <person name="Murphy C."/>
            <person name="Neiman D."/>
            <person name="Pearson M."/>
            <person name="Priest M."/>
            <person name="Roberts A."/>
            <person name="Saif S."/>
            <person name="Shea T."/>
            <person name="Sisk P."/>
            <person name="Stolte C."/>
            <person name="Sykes S."/>
            <person name="Wortman J."/>
            <person name="Nusbaum C."/>
            <person name="Birren B."/>
        </authorList>
    </citation>
    <scope>NUCLEOTIDE SEQUENCE [LARGE SCALE GENOMIC DNA]</scope>
    <source>
        <strain evidence="3 4">ATCC 38327</strain>
    </source>
</reference>
<keyword evidence="2" id="KW-1133">Transmembrane helix</keyword>
<dbReference type="VEuPathDB" id="FungiDB:AMAG_10497"/>
<keyword evidence="2" id="KW-0812">Transmembrane</keyword>
<sequence>MAPFFPANSTPHRPTWEPTIPAGSASTRDPYTQAALAATDPSLGETLPWNYDPPVLCGLVIFLAVALVLFLWNAFALHRMRAIRVRDKLLAADPVLRPAAPIPPGSPATTAASTVVPVMRRPTIRRAAKSHAPGAPWWTKSRLAKLQLCAAAMHVANQINFLVQHLGRNMACPWVGTVSGVLYALMIFPSSSVLILRSTMLVPAWRRTFKRTVLFALMAVAMGLIAASNALRTWDQDLLAVGVCQIKYERTLNTAGKAALVIMYFIILIVLVRPMVRHVLEMRKMRAPGMRRDEHSRRLESVVLMLLLKIVMAIFLVTLGSILGFFNVFGRFFALEFSLQNCGTVYASTLALDRLRTSRTGSSGESASRSSPNLHRLRQVEAFRSSTGSDMEDDGKMRRIASGVWIDEDDEIESARSWRVARGEDEYDDDDGSDESEYGDDLPLRAQTRYVEEDEQQRGGHAARADGWATATDAGGGAGAHVRRPTVEDEVDVYEEDEDAEARRVRRPLTR</sequence>
<dbReference type="OrthoDB" id="2141246at2759"/>
<keyword evidence="2" id="KW-0472">Membrane</keyword>